<dbReference type="GO" id="GO:0016020">
    <property type="term" value="C:membrane"/>
    <property type="evidence" value="ECO:0007669"/>
    <property type="project" value="UniProtKB-SubCell"/>
</dbReference>
<keyword evidence="5" id="KW-0472">Membrane</keyword>
<name>Q3B5V0_CHLL3</name>
<proteinExistence type="inferred from homology"/>
<dbReference type="AlphaFoldDB" id="Q3B5V0"/>
<dbReference type="EMBL" id="CP000096">
    <property type="protein sequence ID" value="ABB23281.1"/>
    <property type="molecule type" value="Genomic_DNA"/>
</dbReference>
<gene>
    <name evidence="7" type="ordered locus">Plut_0393</name>
</gene>
<dbReference type="InterPro" id="IPR023353">
    <property type="entry name" value="LemA-like_dom_sf"/>
</dbReference>
<comment type="similarity">
    <text evidence="2">Belongs to the LemA family.</text>
</comment>
<evidence type="ECO:0000313" key="7">
    <source>
        <dbReference type="EMBL" id="ABB23281.1"/>
    </source>
</evidence>
<dbReference type="PANTHER" id="PTHR34478">
    <property type="entry name" value="PROTEIN LEMA"/>
    <property type="match status" value="1"/>
</dbReference>
<reference evidence="8" key="1">
    <citation type="submission" date="2005-08" db="EMBL/GenBank/DDBJ databases">
        <title>Complete sequence of Pelodictyon luteolum DSM 273.</title>
        <authorList>
            <consortium name="US DOE Joint Genome Institute"/>
            <person name="Copeland A."/>
            <person name="Lucas S."/>
            <person name="Lapidus A."/>
            <person name="Barry K."/>
            <person name="Detter J.C."/>
            <person name="Glavina T."/>
            <person name="Hammon N."/>
            <person name="Israni S."/>
            <person name="Pitluck S."/>
            <person name="Bryant D."/>
            <person name="Schmutz J."/>
            <person name="Larimer F."/>
            <person name="Land M."/>
            <person name="Kyrpides N."/>
            <person name="Ivanova N."/>
            <person name="Richardson P."/>
        </authorList>
    </citation>
    <scope>NUCLEOTIDE SEQUENCE [LARGE SCALE GENOMIC DNA]</scope>
    <source>
        <strain evidence="8">DSM 273 / BCRC 81028 / 2530</strain>
    </source>
</reference>
<evidence type="ECO:0000256" key="5">
    <source>
        <dbReference type="ARBA" id="ARBA00023136"/>
    </source>
</evidence>
<dbReference type="eggNOG" id="COG1704">
    <property type="taxonomic scope" value="Bacteria"/>
</dbReference>
<dbReference type="Gene3D" id="1.20.1440.20">
    <property type="entry name" value="LemA-like domain"/>
    <property type="match status" value="1"/>
</dbReference>
<dbReference type="HOGENOM" id="CLU_056714_0_0_10"/>
<evidence type="ECO:0000256" key="2">
    <source>
        <dbReference type="ARBA" id="ARBA00008854"/>
    </source>
</evidence>
<keyword evidence="8" id="KW-1185">Reference proteome</keyword>
<keyword evidence="3" id="KW-0812">Transmembrane</keyword>
<dbReference type="Proteomes" id="UP000002709">
    <property type="component" value="Chromosome"/>
</dbReference>
<evidence type="ECO:0000313" key="8">
    <source>
        <dbReference type="Proteomes" id="UP000002709"/>
    </source>
</evidence>
<dbReference type="KEGG" id="plt:Plut_0393"/>
<dbReference type="STRING" id="319225.Plut_0393"/>
<feature type="coiled-coil region" evidence="6">
    <location>
        <begin position="143"/>
        <end position="170"/>
    </location>
</feature>
<accession>Q3B5V0</accession>
<evidence type="ECO:0000256" key="6">
    <source>
        <dbReference type="SAM" id="Coils"/>
    </source>
</evidence>
<dbReference type="PANTHER" id="PTHR34478:SF2">
    <property type="entry name" value="MEMBRANE PROTEIN"/>
    <property type="match status" value="1"/>
</dbReference>
<keyword evidence="6" id="KW-0175">Coiled coil</keyword>
<dbReference type="InterPro" id="IPR007156">
    <property type="entry name" value="MamQ_LemA"/>
</dbReference>
<evidence type="ECO:0000256" key="4">
    <source>
        <dbReference type="ARBA" id="ARBA00022989"/>
    </source>
</evidence>
<protein>
    <submittedName>
        <fullName evidence="7">LemA family protein</fullName>
    </submittedName>
</protein>
<keyword evidence="4" id="KW-1133">Transmembrane helix</keyword>
<evidence type="ECO:0000256" key="3">
    <source>
        <dbReference type="ARBA" id="ARBA00022692"/>
    </source>
</evidence>
<comment type="subcellular location">
    <subcellularLocation>
        <location evidence="1">Membrane</location>
        <topology evidence="1">Single-pass membrane protein</topology>
    </subcellularLocation>
</comment>
<evidence type="ECO:0000256" key="1">
    <source>
        <dbReference type="ARBA" id="ARBA00004167"/>
    </source>
</evidence>
<dbReference type="Pfam" id="PF04011">
    <property type="entry name" value="LemA"/>
    <property type="match status" value="1"/>
</dbReference>
<dbReference type="SUPFAM" id="SSF140478">
    <property type="entry name" value="LemA-like"/>
    <property type="match status" value="1"/>
</dbReference>
<sequence length="217" mass="24243">MFTIEPLEQPTPYPMSTTASKPITIRVLKIFTLLLFFSSLSGCGYNSIQQNDEAVNRAWGDLESQLQRRGDLVPNLVATVKGAADFEKETLTAVVEARAKASSVTMTPGMLSDPQAMQRFQSAQGALSSSLSRLLVTVERYPEIKANQNFRDLQNQLEGTENRIAVARQRYNGAVETLNFSIRQFPNSMTNSLLLKLKPREYFKADETSKALPEVKF</sequence>
<organism evidence="7 8">
    <name type="scientific">Chlorobium luteolum (strain DSM 273 / BCRC 81028 / 2530)</name>
    <name type="common">Pelodictyon luteolum</name>
    <dbReference type="NCBI Taxonomy" id="319225"/>
    <lineage>
        <taxon>Bacteria</taxon>
        <taxon>Pseudomonadati</taxon>
        <taxon>Chlorobiota</taxon>
        <taxon>Chlorobiia</taxon>
        <taxon>Chlorobiales</taxon>
        <taxon>Chlorobiaceae</taxon>
        <taxon>Chlorobium/Pelodictyon group</taxon>
        <taxon>Pelodictyon</taxon>
    </lineage>
</organism>